<organism evidence="2">
    <name type="scientific">marine metagenome</name>
    <dbReference type="NCBI Taxonomy" id="408172"/>
    <lineage>
        <taxon>unclassified sequences</taxon>
        <taxon>metagenomes</taxon>
        <taxon>ecological metagenomes</taxon>
    </lineage>
</organism>
<accession>A0A382VTE6</accession>
<sequence>MITEASTKADKLFIMHSAKVIGKVKDDEERERQVTDLEKKAKKMGFKRDWIERTLEKQGAYGESYNILKKEADRMHSYVNTLSLERSVNLWAEAAKKEENEDPEPVKGSKTLTKKTQEKITINPLEKEPHPSNRHK</sequence>
<evidence type="ECO:0000256" key="1">
    <source>
        <dbReference type="SAM" id="MobiDB-lite"/>
    </source>
</evidence>
<feature type="region of interest" description="Disordered" evidence="1">
    <location>
        <begin position="95"/>
        <end position="136"/>
    </location>
</feature>
<name>A0A382VTE6_9ZZZZ</name>
<dbReference type="AlphaFoldDB" id="A0A382VTE6"/>
<feature type="compositionally biased region" description="Basic and acidic residues" evidence="1">
    <location>
        <begin position="125"/>
        <end position="136"/>
    </location>
</feature>
<evidence type="ECO:0000313" key="2">
    <source>
        <dbReference type="EMBL" id="SVD49777.1"/>
    </source>
</evidence>
<protein>
    <submittedName>
        <fullName evidence="2">Uncharacterized protein</fullName>
    </submittedName>
</protein>
<dbReference type="EMBL" id="UINC01154470">
    <property type="protein sequence ID" value="SVD49777.1"/>
    <property type="molecule type" value="Genomic_DNA"/>
</dbReference>
<gene>
    <name evidence="2" type="ORF">METZ01_LOCUS402631</name>
</gene>
<reference evidence="2" key="1">
    <citation type="submission" date="2018-05" db="EMBL/GenBank/DDBJ databases">
        <authorList>
            <person name="Lanie J.A."/>
            <person name="Ng W.-L."/>
            <person name="Kazmierczak K.M."/>
            <person name="Andrzejewski T.M."/>
            <person name="Davidsen T.M."/>
            <person name="Wayne K.J."/>
            <person name="Tettelin H."/>
            <person name="Glass J.I."/>
            <person name="Rusch D."/>
            <person name="Podicherti R."/>
            <person name="Tsui H.-C.T."/>
            <person name="Winkler M.E."/>
        </authorList>
    </citation>
    <scope>NUCLEOTIDE SEQUENCE</scope>
</reference>
<feature type="compositionally biased region" description="Basic and acidic residues" evidence="1">
    <location>
        <begin position="95"/>
        <end position="107"/>
    </location>
</feature>
<proteinExistence type="predicted"/>